<dbReference type="InterPro" id="IPR036514">
    <property type="entry name" value="SGNH_hydro_sf"/>
</dbReference>
<evidence type="ECO:0000313" key="3">
    <source>
        <dbReference type="EMBL" id="POW14504.1"/>
    </source>
</evidence>
<feature type="signal peptide" evidence="2">
    <location>
        <begin position="1"/>
        <end position="24"/>
    </location>
</feature>
<evidence type="ECO:0000256" key="1">
    <source>
        <dbReference type="SAM" id="MobiDB-lite"/>
    </source>
</evidence>
<evidence type="ECO:0000313" key="4">
    <source>
        <dbReference type="Proteomes" id="UP000239156"/>
    </source>
</evidence>
<dbReference type="GO" id="GO:0016788">
    <property type="term" value="F:hydrolase activity, acting on ester bonds"/>
    <property type="evidence" value="ECO:0007669"/>
    <property type="project" value="InterPro"/>
</dbReference>
<dbReference type="PROSITE" id="PS51257">
    <property type="entry name" value="PROKAR_LIPOPROTEIN"/>
    <property type="match status" value="1"/>
</dbReference>
<feature type="region of interest" description="Disordered" evidence="1">
    <location>
        <begin position="81"/>
        <end position="109"/>
    </location>
</feature>
<dbReference type="InterPro" id="IPR001087">
    <property type="entry name" value="GDSL"/>
</dbReference>
<dbReference type="Proteomes" id="UP000239156">
    <property type="component" value="Unassembled WGS sequence"/>
</dbReference>
<evidence type="ECO:0008006" key="5">
    <source>
        <dbReference type="Google" id="ProtNLM"/>
    </source>
</evidence>
<protein>
    <recommendedName>
        <fullName evidence="5">SGNH hydrolase-type esterase domain-containing protein</fullName>
    </recommendedName>
</protein>
<dbReference type="EMBL" id="PKSL01000018">
    <property type="protein sequence ID" value="POW14504.1"/>
    <property type="molecule type" value="Genomic_DNA"/>
</dbReference>
<dbReference type="VEuPathDB" id="FungiDB:PSHT_04722"/>
<evidence type="ECO:0000256" key="2">
    <source>
        <dbReference type="SAM" id="SignalP"/>
    </source>
</evidence>
<proteinExistence type="predicted"/>
<keyword evidence="4" id="KW-1185">Reference proteome</keyword>
<reference evidence="3" key="1">
    <citation type="submission" date="2017-12" db="EMBL/GenBank/DDBJ databases">
        <title>Gene loss provides genomic basis for host adaptation in cereal stripe rust fungi.</title>
        <authorList>
            <person name="Xia C."/>
        </authorList>
    </citation>
    <scope>NUCLEOTIDE SEQUENCE [LARGE SCALE GENOMIC DNA]</scope>
    <source>
        <strain evidence="3">93-210</strain>
    </source>
</reference>
<comment type="caution">
    <text evidence="3">The sequence shown here is derived from an EMBL/GenBank/DDBJ whole genome shotgun (WGS) entry which is preliminary data.</text>
</comment>
<name>A0A2S4VY88_9BASI</name>
<accession>A0A2S4VY88</accession>
<keyword evidence="2" id="KW-0732">Signal</keyword>
<dbReference type="AlphaFoldDB" id="A0A2S4VY88"/>
<dbReference type="SUPFAM" id="SSF52266">
    <property type="entry name" value="SGNH hydrolase"/>
    <property type="match status" value="1"/>
</dbReference>
<dbReference type="Gene3D" id="3.40.50.1110">
    <property type="entry name" value="SGNH hydrolase"/>
    <property type="match status" value="1"/>
</dbReference>
<organism evidence="3 4">
    <name type="scientific">Puccinia striiformis</name>
    <dbReference type="NCBI Taxonomy" id="27350"/>
    <lineage>
        <taxon>Eukaryota</taxon>
        <taxon>Fungi</taxon>
        <taxon>Dikarya</taxon>
        <taxon>Basidiomycota</taxon>
        <taxon>Pucciniomycotina</taxon>
        <taxon>Pucciniomycetes</taxon>
        <taxon>Pucciniales</taxon>
        <taxon>Pucciniaceae</taxon>
        <taxon>Puccinia</taxon>
    </lineage>
</organism>
<gene>
    <name evidence="3" type="ORF">PSTT_02945</name>
</gene>
<feature type="chain" id="PRO_5015437036" description="SGNH hydrolase-type esterase domain-containing protein" evidence="2">
    <location>
        <begin position="25"/>
        <end position="336"/>
    </location>
</feature>
<dbReference type="VEuPathDB" id="FungiDB:PSTT_02945"/>
<dbReference type="Pfam" id="PF00657">
    <property type="entry name" value="Lipase_GDSL"/>
    <property type="match status" value="1"/>
</dbReference>
<sequence length="336" mass="37407">MNLRNSLTPLQILWALSLFLICSCNRPRTHRQDIWRREIKMAVQPQCGAFTSKDSVNFNAGINLALIKTIYSFGDSWSSNGRQDGSPASPAVPQGTNPMYGRRASNGPMWTENLASNQRTLKSYAIGGATVDHNLWRARATKSDMVGQVDKFLSQRQPIASDSSLATIFFGINDYSSVPEGPGTLQQAANQLLKETDRLIGAGLRQFIIVGTYCTVFQPIEFQHQLQQRGLEWFQNLKQSRGIKFAYVDLSSLFTAIYANPSSFGYKSTGACLKSASTTAGGCSNPDDFLVSELFFGQSSERLLPIEQYWIPSHPQYHTQRLEADWVRAVLIKCQG</sequence>